<organism evidence="1 2">
    <name type="scientific">Pleuronectes platessa</name>
    <name type="common">European plaice</name>
    <dbReference type="NCBI Taxonomy" id="8262"/>
    <lineage>
        <taxon>Eukaryota</taxon>
        <taxon>Metazoa</taxon>
        <taxon>Chordata</taxon>
        <taxon>Craniata</taxon>
        <taxon>Vertebrata</taxon>
        <taxon>Euteleostomi</taxon>
        <taxon>Actinopterygii</taxon>
        <taxon>Neopterygii</taxon>
        <taxon>Teleostei</taxon>
        <taxon>Neoteleostei</taxon>
        <taxon>Acanthomorphata</taxon>
        <taxon>Carangaria</taxon>
        <taxon>Pleuronectiformes</taxon>
        <taxon>Pleuronectoidei</taxon>
        <taxon>Pleuronectidae</taxon>
        <taxon>Pleuronectes</taxon>
    </lineage>
</organism>
<evidence type="ECO:0000313" key="1">
    <source>
        <dbReference type="EMBL" id="CAB1420311.1"/>
    </source>
</evidence>
<proteinExistence type="predicted"/>
<evidence type="ECO:0000313" key="2">
    <source>
        <dbReference type="Proteomes" id="UP001153269"/>
    </source>
</evidence>
<name>A0A9N7TXL0_PLEPL</name>
<comment type="caution">
    <text evidence="1">The sequence shown here is derived from an EMBL/GenBank/DDBJ whole genome shotgun (WGS) entry which is preliminary data.</text>
</comment>
<dbReference type="AlphaFoldDB" id="A0A9N7TXL0"/>
<sequence>MAPSPARYCTDFAKMAVFISRRLWHQFWIQPAPPTSHLIAYQCIPTNVQPTNQRVESPKGAAYQSARVGQQHFGLVVSDTVLGKMARILAMQHYCSESDCLSLYVTGPGSVSASGGRRRSR</sequence>
<accession>A0A9N7TXL0</accession>
<dbReference type="EMBL" id="CADEAL010000446">
    <property type="protein sequence ID" value="CAB1420311.1"/>
    <property type="molecule type" value="Genomic_DNA"/>
</dbReference>
<keyword evidence="2" id="KW-1185">Reference proteome</keyword>
<reference evidence="1" key="1">
    <citation type="submission" date="2020-03" db="EMBL/GenBank/DDBJ databases">
        <authorList>
            <person name="Weist P."/>
        </authorList>
    </citation>
    <scope>NUCLEOTIDE SEQUENCE</scope>
</reference>
<protein>
    <submittedName>
        <fullName evidence="1">Uncharacterized protein</fullName>
    </submittedName>
</protein>
<dbReference type="Proteomes" id="UP001153269">
    <property type="component" value="Unassembled WGS sequence"/>
</dbReference>
<gene>
    <name evidence="1" type="ORF">PLEPLA_LOCUS8186</name>
</gene>